<dbReference type="GO" id="GO:0006465">
    <property type="term" value="P:signal peptide processing"/>
    <property type="evidence" value="ECO:0007669"/>
    <property type="project" value="TreeGrafter"/>
</dbReference>
<gene>
    <name evidence="10" type="ORF">PB1_15844</name>
</gene>
<dbReference type="Proteomes" id="UP000010523">
    <property type="component" value="Unassembled WGS sequence"/>
</dbReference>
<evidence type="ECO:0000259" key="8">
    <source>
        <dbReference type="Pfam" id="PF01478"/>
    </source>
</evidence>
<organism evidence="10 11">
    <name type="scientific">Bacillus methanolicus PB1</name>
    <dbReference type="NCBI Taxonomy" id="997296"/>
    <lineage>
        <taxon>Bacteria</taxon>
        <taxon>Bacillati</taxon>
        <taxon>Bacillota</taxon>
        <taxon>Bacilli</taxon>
        <taxon>Bacillales</taxon>
        <taxon>Bacillaceae</taxon>
        <taxon>Bacillus</taxon>
    </lineage>
</organism>
<dbReference type="RefSeq" id="WP_004438334.1">
    <property type="nucleotide sequence ID" value="NZ_AFEU01000003.1"/>
</dbReference>
<keyword evidence="6 7" id="KW-0472">Membrane</keyword>
<keyword evidence="4 7" id="KW-0812">Transmembrane</keyword>
<dbReference type="InterPro" id="IPR050882">
    <property type="entry name" value="Prepilin_peptidase/N-MTase"/>
</dbReference>
<comment type="caution">
    <text evidence="10">The sequence shown here is derived from an EMBL/GenBank/DDBJ whole genome shotgun (WGS) entry which is preliminary data.</text>
</comment>
<dbReference type="EMBL" id="AFEU01000003">
    <property type="protein sequence ID" value="EIJ79045.1"/>
    <property type="molecule type" value="Genomic_DNA"/>
</dbReference>
<feature type="domain" description="Prepilin peptidase A24 N-terminal" evidence="9">
    <location>
        <begin position="11"/>
        <end position="89"/>
    </location>
</feature>
<feature type="transmembrane region" description="Helical" evidence="7">
    <location>
        <begin position="150"/>
        <end position="171"/>
    </location>
</feature>
<evidence type="ECO:0000256" key="3">
    <source>
        <dbReference type="ARBA" id="ARBA00022475"/>
    </source>
</evidence>
<feature type="transmembrane region" description="Helical" evidence="7">
    <location>
        <begin position="74"/>
        <end position="93"/>
    </location>
</feature>
<evidence type="ECO:0000256" key="4">
    <source>
        <dbReference type="ARBA" id="ARBA00022692"/>
    </source>
</evidence>
<evidence type="ECO:0000256" key="6">
    <source>
        <dbReference type="ARBA" id="ARBA00023136"/>
    </source>
</evidence>
<evidence type="ECO:0000256" key="7">
    <source>
        <dbReference type="SAM" id="Phobius"/>
    </source>
</evidence>
<evidence type="ECO:0000256" key="1">
    <source>
        <dbReference type="ARBA" id="ARBA00004651"/>
    </source>
</evidence>
<dbReference type="STRING" id="997296.PB1_15844"/>
<accession>I3DXS4</accession>
<dbReference type="Pfam" id="PF01478">
    <property type="entry name" value="Peptidase_A24"/>
    <property type="match status" value="1"/>
</dbReference>
<evidence type="ECO:0000259" key="9">
    <source>
        <dbReference type="Pfam" id="PF06750"/>
    </source>
</evidence>
<dbReference type="GO" id="GO:0004190">
    <property type="term" value="F:aspartic-type endopeptidase activity"/>
    <property type="evidence" value="ECO:0007669"/>
    <property type="project" value="InterPro"/>
</dbReference>
<dbReference type="GO" id="GO:0005886">
    <property type="term" value="C:plasma membrane"/>
    <property type="evidence" value="ECO:0007669"/>
    <property type="project" value="UniProtKB-SubCell"/>
</dbReference>
<sequence length="250" mass="27364">MNILYIITFFYGIILGSFFNVVGLRVPLKQSIVKPRSHCPSCGHTLGPLELIPVVSFVIQGGKCRRCKASISPLYPFVELMTGVLFVFAPFVIGWNAELFIAWTLISLFVIVFVSDYKYMIIPDKVLLVFAVIFLLERIFLPLSPWWDSIAGAAAGFGLLLFIAVISNGGIGGGDIKLFAVIGLALGTKLVLLSFFFATVFGAVFGLAGRITGKLEKGNPIPFGPFIGLGTLCAYFCGETIVYWYLKSFF</sequence>
<dbReference type="Gene3D" id="1.20.120.1220">
    <property type="match status" value="1"/>
</dbReference>
<feature type="transmembrane region" description="Helical" evidence="7">
    <location>
        <begin position="126"/>
        <end position="144"/>
    </location>
</feature>
<dbReference type="InterPro" id="IPR000045">
    <property type="entry name" value="Prepilin_IV_endopep_pep"/>
</dbReference>
<reference evidence="10 11" key="1">
    <citation type="journal article" date="2012" name="Appl. Environ. Microbiol.">
        <title>Genome Sequence of Thermotolerant Bacillus methanolicus: Features and Regulation Related to Methylotrophy and Production of L-Lysine and L-Glutamate from Methanol.</title>
        <authorList>
            <person name="Heggeset T.M."/>
            <person name="Krog A."/>
            <person name="Balzer S."/>
            <person name="Wentzel A."/>
            <person name="Ellingsen T.E."/>
            <person name="Brautaset T."/>
        </authorList>
    </citation>
    <scope>NUCLEOTIDE SEQUENCE [LARGE SCALE GENOMIC DNA]</scope>
    <source>
        <strain evidence="10 11">PB1</strain>
    </source>
</reference>
<feature type="transmembrane region" description="Helical" evidence="7">
    <location>
        <begin position="178"/>
        <end position="206"/>
    </location>
</feature>
<keyword evidence="3" id="KW-1003">Cell membrane</keyword>
<dbReference type="AlphaFoldDB" id="I3DXS4"/>
<feature type="transmembrane region" description="Helical" evidence="7">
    <location>
        <begin position="6"/>
        <end position="28"/>
    </location>
</feature>
<keyword evidence="11" id="KW-1185">Reference proteome</keyword>
<keyword evidence="5 7" id="KW-1133">Transmembrane helix</keyword>
<dbReference type="InterPro" id="IPR010627">
    <property type="entry name" value="Prepilin_pept_A24_N"/>
</dbReference>
<feature type="transmembrane region" description="Helical" evidence="7">
    <location>
        <begin position="99"/>
        <end position="119"/>
    </location>
</feature>
<name>I3DXS4_BACMT</name>
<dbReference type="MEROPS" id="A24.019"/>
<comment type="similarity">
    <text evidence="2">Belongs to the peptidase A24 family.</text>
</comment>
<feature type="domain" description="Prepilin type IV endopeptidase peptidase" evidence="8">
    <location>
        <begin position="104"/>
        <end position="207"/>
    </location>
</feature>
<proteinExistence type="inferred from homology"/>
<protein>
    <submittedName>
        <fullName evidence="10">Prepilin peptidase</fullName>
    </submittedName>
</protein>
<feature type="transmembrane region" description="Helical" evidence="7">
    <location>
        <begin position="226"/>
        <end position="246"/>
    </location>
</feature>
<evidence type="ECO:0000313" key="10">
    <source>
        <dbReference type="EMBL" id="EIJ79045.1"/>
    </source>
</evidence>
<dbReference type="PATRIC" id="fig|997296.3.peg.3339"/>
<dbReference type="PANTHER" id="PTHR30487:SF0">
    <property type="entry name" value="PREPILIN LEADER PEPTIDASE_N-METHYLTRANSFERASE-RELATED"/>
    <property type="match status" value="1"/>
</dbReference>
<dbReference type="Pfam" id="PF06750">
    <property type="entry name" value="A24_N_bact"/>
    <property type="match status" value="1"/>
</dbReference>
<comment type="subcellular location">
    <subcellularLocation>
        <location evidence="1">Cell membrane</location>
        <topology evidence="1">Multi-pass membrane protein</topology>
    </subcellularLocation>
</comment>
<dbReference type="eggNOG" id="COG1989">
    <property type="taxonomic scope" value="Bacteria"/>
</dbReference>
<evidence type="ECO:0000256" key="2">
    <source>
        <dbReference type="ARBA" id="ARBA00005801"/>
    </source>
</evidence>
<evidence type="ECO:0000313" key="11">
    <source>
        <dbReference type="Proteomes" id="UP000010523"/>
    </source>
</evidence>
<dbReference type="OrthoDB" id="9789291at2"/>
<evidence type="ECO:0000256" key="5">
    <source>
        <dbReference type="ARBA" id="ARBA00022989"/>
    </source>
</evidence>
<dbReference type="PANTHER" id="PTHR30487">
    <property type="entry name" value="TYPE 4 PREPILIN-LIKE PROTEINS LEADER PEPTIDE-PROCESSING ENZYME"/>
    <property type="match status" value="1"/>
</dbReference>